<comment type="caution">
    <text evidence="10">The sequence shown here is derived from an EMBL/GenBank/DDBJ whole genome shotgun (WGS) entry which is preliminary data.</text>
</comment>
<evidence type="ECO:0000256" key="5">
    <source>
        <dbReference type="ARBA" id="ARBA00022759"/>
    </source>
</evidence>
<evidence type="ECO:0000313" key="11">
    <source>
        <dbReference type="Proteomes" id="UP000004923"/>
    </source>
</evidence>
<dbReference type="eggNOG" id="COG1343">
    <property type="taxonomic scope" value="Bacteria"/>
</dbReference>
<evidence type="ECO:0000256" key="4">
    <source>
        <dbReference type="ARBA" id="ARBA00022723"/>
    </source>
</evidence>
<dbReference type="EC" id="3.1.-.-" evidence="9"/>
<organism evidence="10 11">
    <name type="scientific">Phascolarctobacterium succinatutens YIT 12067</name>
    <dbReference type="NCBI Taxonomy" id="626939"/>
    <lineage>
        <taxon>Bacteria</taxon>
        <taxon>Bacillati</taxon>
        <taxon>Bacillota</taxon>
        <taxon>Negativicutes</taxon>
        <taxon>Acidaminococcales</taxon>
        <taxon>Acidaminococcaceae</taxon>
        <taxon>Phascolarctobacterium</taxon>
    </lineage>
</organism>
<dbReference type="GO" id="GO:0051607">
    <property type="term" value="P:defense response to virus"/>
    <property type="evidence" value="ECO:0007669"/>
    <property type="project" value="UniProtKB-UniRule"/>
</dbReference>
<dbReference type="RefSeq" id="WP_009145568.1">
    <property type="nucleotide sequence ID" value="NZ_GL830886.1"/>
</dbReference>
<comment type="similarity">
    <text evidence="2 9">Belongs to the CRISPR-associated endoribonuclease Cas2 protein family.</text>
</comment>
<evidence type="ECO:0000256" key="6">
    <source>
        <dbReference type="ARBA" id="ARBA00022801"/>
    </source>
</evidence>
<keyword evidence="6 9" id="KW-0378">Hydrolase</keyword>
<dbReference type="Gene3D" id="3.30.70.240">
    <property type="match status" value="1"/>
</dbReference>
<evidence type="ECO:0000256" key="8">
    <source>
        <dbReference type="ARBA" id="ARBA00023118"/>
    </source>
</evidence>
<accession>E8LEC5</accession>
<reference evidence="10 11" key="1">
    <citation type="submission" date="2011-01" db="EMBL/GenBank/DDBJ databases">
        <authorList>
            <person name="Weinstock G."/>
            <person name="Sodergren E."/>
            <person name="Clifton S."/>
            <person name="Fulton L."/>
            <person name="Fulton B."/>
            <person name="Courtney L."/>
            <person name="Fronick C."/>
            <person name="Harrison M."/>
            <person name="Strong C."/>
            <person name="Farmer C."/>
            <person name="Delahaunty K."/>
            <person name="Markovic C."/>
            <person name="Hall O."/>
            <person name="Minx P."/>
            <person name="Tomlinson C."/>
            <person name="Mitreva M."/>
            <person name="Hou S."/>
            <person name="Chen J."/>
            <person name="Wollam A."/>
            <person name="Pepin K.H."/>
            <person name="Johnson M."/>
            <person name="Bhonagiri V."/>
            <person name="Zhang X."/>
            <person name="Suruliraj S."/>
            <person name="Warren W."/>
            <person name="Chinwalla A."/>
            <person name="Mardis E.R."/>
            <person name="Wilson R.K."/>
        </authorList>
    </citation>
    <scope>NUCLEOTIDE SEQUENCE [LARGE SCALE GENOMIC DNA]</scope>
    <source>
        <strain evidence="10 11">YIT 12067</strain>
    </source>
</reference>
<dbReference type="SUPFAM" id="SSF143430">
    <property type="entry name" value="TTP0101/SSO1404-like"/>
    <property type="match status" value="1"/>
</dbReference>
<dbReference type="HOGENOM" id="CLU_161124_3_2_9"/>
<dbReference type="HAMAP" id="MF_01471">
    <property type="entry name" value="Cas2"/>
    <property type="match status" value="1"/>
</dbReference>
<comment type="cofactor">
    <cofactor evidence="1 9">
        <name>Mg(2+)</name>
        <dbReference type="ChEBI" id="CHEBI:18420"/>
    </cofactor>
</comment>
<dbReference type="PANTHER" id="PTHR34405:SF3">
    <property type="entry name" value="CRISPR-ASSOCIATED ENDORIBONUCLEASE CAS2 3"/>
    <property type="match status" value="1"/>
</dbReference>
<sequence length="92" mass="10947">MERKFIVLMIYDIVDNKRRNKMVKCLEAYGVRVQKSAFEALLNRRQYEKMLRESSILIDEAVDSLRVYVLDDIIDVYTWGIGERKEIDCVIL</sequence>
<evidence type="ECO:0000256" key="3">
    <source>
        <dbReference type="ARBA" id="ARBA00022722"/>
    </source>
</evidence>
<keyword evidence="4 9" id="KW-0479">Metal-binding</keyword>
<name>E8LEC5_9FIRM</name>
<evidence type="ECO:0000256" key="1">
    <source>
        <dbReference type="ARBA" id="ARBA00001946"/>
    </source>
</evidence>
<dbReference type="NCBIfam" id="TIGR01573">
    <property type="entry name" value="cas2"/>
    <property type="match status" value="1"/>
</dbReference>
<dbReference type="OrthoDB" id="9798176at2"/>
<keyword evidence="11" id="KW-1185">Reference proteome</keyword>
<comment type="function">
    <text evidence="9">CRISPR (clustered regularly interspaced short palindromic repeat), is an adaptive immune system that provides protection against mobile genetic elements (viruses, transposable elements and conjugative plasmids). CRISPR clusters contain sequences complementary to antecedent mobile elements and target invading nucleic acids. CRISPR clusters are transcribed and processed into CRISPR RNA (crRNA). Functions as a ssRNA-specific endoribonuclease. Involved in the integration of spacer DNA into the CRISPR cassette.</text>
</comment>
<proteinExistence type="inferred from homology"/>
<dbReference type="GO" id="GO:0043571">
    <property type="term" value="P:maintenance of CRISPR repeat elements"/>
    <property type="evidence" value="ECO:0007669"/>
    <property type="project" value="UniProtKB-UniRule"/>
</dbReference>
<protein>
    <recommendedName>
        <fullName evidence="9">CRISPR-associated endoribonuclease Cas2</fullName>
        <ecNumber evidence="9">3.1.-.-</ecNumber>
    </recommendedName>
</protein>
<evidence type="ECO:0000256" key="7">
    <source>
        <dbReference type="ARBA" id="ARBA00022842"/>
    </source>
</evidence>
<dbReference type="GO" id="GO:0004521">
    <property type="term" value="F:RNA endonuclease activity"/>
    <property type="evidence" value="ECO:0007669"/>
    <property type="project" value="InterPro"/>
</dbReference>
<dbReference type="PANTHER" id="PTHR34405">
    <property type="entry name" value="CRISPR-ASSOCIATED ENDORIBONUCLEASE CAS2"/>
    <property type="match status" value="1"/>
</dbReference>
<keyword evidence="8 9" id="KW-0051">Antiviral defense</keyword>
<comment type="subunit">
    <text evidence="9">Homodimer, forms a heterotetramer with a Cas1 homodimer.</text>
</comment>
<keyword evidence="5 9" id="KW-0255">Endonuclease</keyword>
<dbReference type="GO" id="GO:0016787">
    <property type="term" value="F:hydrolase activity"/>
    <property type="evidence" value="ECO:0007669"/>
    <property type="project" value="UniProtKB-KW"/>
</dbReference>
<keyword evidence="3 9" id="KW-0540">Nuclease</keyword>
<keyword evidence="7 9" id="KW-0460">Magnesium</keyword>
<gene>
    <name evidence="9" type="primary">cas2</name>
    <name evidence="10" type="ORF">HMPREF9443_01206</name>
</gene>
<dbReference type="CDD" id="cd09725">
    <property type="entry name" value="Cas2_I_II_III"/>
    <property type="match status" value="1"/>
</dbReference>
<feature type="binding site" evidence="9">
    <location>
        <position position="12"/>
    </location>
    <ligand>
        <name>Mg(2+)</name>
        <dbReference type="ChEBI" id="CHEBI:18420"/>
        <note>catalytic</note>
    </ligand>
</feature>
<dbReference type="AlphaFoldDB" id="E8LEC5"/>
<dbReference type="Pfam" id="PF09827">
    <property type="entry name" value="CRISPR_Cas2"/>
    <property type="match status" value="1"/>
</dbReference>
<dbReference type="EMBL" id="AEVN01000048">
    <property type="protein sequence ID" value="EFY04836.1"/>
    <property type="molecule type" value="Genomic_DNA"/>
</dbReference>
<dbReference type="GO" id="GO:0046872">
    <property type="term" value="F:metal ion binding"/>
    <property type="evidence" value="ECO:0007669"/>
    <property type="project" value="UniProtKB-UniRule"/>
</dbReference>
<dbReference type="InterPro" id="IPR019199">
    <property type="entry name" value="Virulence_VapD/CRISPR_Cas2"/>
</dbReference>
<evidence type="ECO:0000256" key="2">
    <source>
        <dbReference type="ARBA" id="ARBA00009959"/>
    </source>
</evidence>
<evidence type="ECO:0000256" key="9">
    <source>
        <dbReference type="HAMAP-Rule" id="MF_01471"/>
    </source>
</evidence>
<dbReference type="Proteomes" id="UP000004923">
    <property type="component" value="Unassembled WGS sequence"/>
</dbReference>
<evidence type="ECO:0000313" key="10">
    <source>
        <dbReference type="EMBL" id="EFY04836.1"/>
    </source>
</evidence>
<dbReference type="InterPro" id="IPR021127">
    <property type="entry name" value="CRISPR_associated_Cas2"/>
</dbReference>